<protein>
    <submittedName>
        <fullName evidence="2">Uncharacterized protein</fullName>
    </submittedName>
</protein>
<keyword evidence="1" id="KW-1133">Transmembrane helix</keyword>
<dbReference type="AlphaFoldDB" id="A0A936ZDL2"/>
<keyword evidence="3" id="KW-1185">Reference proteome</keyword>
<evidence type="ECO:0000313" key="3">
    <source>
        <dbReference type="Proteomes" id="UP000605848"/>
    </source>
</evidence>
<dbReference type="EMBL" id="JAEQMY010000002">
    <property type="protein sequence ID" value="MBL0402864.1"/>
    <property type="molecule type" value="Genomic_DNA"/>
</dbReference>
<keyword evidence="1" id="KW-0812">Transmembrane</keyword>
<dbReference type="RefSeq" id="WP_202055590.1">
    <property type="nucleotide sequence ID" value="NZ_JAEQMY010000002.1"/>
</dbReference>
<comment type="caution">
    <text evidence="2">The sequence shown here is derived from an EMBL/GenBank/DDBJ whole genome shotgun (WGS) entry which is preliminary data.</text>
</comment>
<proteinExistence type="predicted"/>
<name>A0A936ZDL2_9HYPH</name>
<keyword evidence="1" id="KW-0472">Membrane</keyword>
<evidence type="ECO:0000313" key="2">
    <source>
        <dbReference type="EMBL" id="MBL0402864.1"/>
    </source>
</evidence>
<accession>A0A936ZDL2</accession>
<dbReference type="Proteomes" id="UP000605848">
    <property type="component" value="Unassembled WGS sequence"/>
</dbReference>
<gene>
    <name evidence="2" type="ORF">JKG68_02675</name>
</gene>
<evidence type="ECO:0000256" key="1">
    <source>
        <dbReference type="SAM" id="Phobius"/>
    </source>
</evidence>
<organism evidence="2 3">
    <name type="scientific">Microvirga aerilata</name>
    <dbReference type="NCBI Taxonomy" id="670292"/>
    <lineage>
        <taxon>Bacteria</taxon>
        <taxon>Pseudomonadati</taxon>
        <taxon>Pseudomonadota</taxon>
        <taxon>Alphaproteobacteria</taxon>
        <taxon>Hyphomicrobiales</taxon>
        <taxon>Methylobacteriaceae</taxon>
        <taxon>Microvirga</taxon>
    </lineage>
</organism>
<sequence length="79" mass="8635">MMHLLNSPVAKARLILLLVGLALPSVVVGAEFAGLLDMDWGFEITFAVCLAVILLAFRVLDRILDKGRDGAACKEQLRR</sequence>
<feature type="transmembrane region" description="Helical" evidence="1">
    <location>
        <begin position="39"/>
        <end position="60"/>
    </location>
</feature>
<reference evidence="2" key="1">
    <citation type="submission" date="2021-01" db="EMBL/GenBank/DDBJ databases">
        <title>Microvirga sp.</title>
        <authorList>
            <person name="Kim M.K."/>
        </authorList>
    </citation>
    <scope>NUCLEOTIDE SEQUENCE</scope>
    <source>
        <strain evidence="2">5420S-16</strain>
    </source>
</reference>